<accession>W1XXV0</accession>
<sequence length="24" mass="2778">TYNTKNNIEKHGYKKATNFKAGCF</sequence>
<proteinExistence type="predicted"/>
<gene>
    <name evidence="1" type="ORF">Q604_UNBC11315G0002</name>
</gene>
<evidence type="ECO:0000313" key="1">
    <source>
        <dbReference type="EMBL" id="ETJ34260.1"/>
    </source>
</evidence>
<feature type="non-terminal residue" evidence="1">
    <location>
        <position position="1"/>
    </location>
</feature>
<organism evidence="1">
    <name type="scientific">human gut metagenome</name>
    <dbReference type="NCBI Taxonomy" id="408170"/>
    <lineage>
        <taxon>unclassified sequences</taxon>
        <taxon>metagenomes</taxon>
        <taxon>organismal metagenomes</taxon>
    </lineage>
</organism>
<name>W1XXV0_9ZZZZ</name>
<reference evidence="1" key="1">
    <citation type="submission" date="2013-12" db="EMBL/GenBank/DDBJ databases">
        <title>A Varibaculum cambriense genome reconstructed from a premature infant gut community with otherwise low bacterial novelty that shifts toward anaerobic metabolism during the third week of life.</title>
        <authorList>
            <person name="Brown C.T."/>
            <person name="Sharon I."/>
            <person name="Thomas B.C."/>
            <person name="Castelle C.J."/>
            <person name="Morowitz M.J."/>
            <person name="Banfield J.F."/>
        </authorList>
    </citation>
    <scope>NUCLEOTIDE SEQUENCE</scope>
</reference>
<comment type="caution">
    <text evidence="1">The sequence shown here is derived from an EMBL/GenBank/DDBJ whole genome shotgun (WGS) entry which is preliminary data.</text>
</comment>
<dbReference type="AlphaFoldDB" id="W1XXV0"/>
<dbReference type="EMBL" id="AZMM01011315">
    <property type="protein sequence ID" value="ETJ34260.1"/>
    <property type="molecule type" value="Genomic_DNA"/>
</dbReference>
<protein>
    <submittedName>
        <fullName evidence="1">Uncharacterized protein</fullName>
    </submittedName>
</protein>